<dbReference type="SUPFAM" id="SSF47413">
    <property type="entry name" value="lambda repressor-like DNA-binding domains"/>
    <property type="match status" value="1"/>
</dbReference>
<gene>
    <name evidence="5" type="ORF">W822_05980</name>
</gene>
<evidence type="ECO:0000259" key="4">
    <source>
        <dbReference type="PROSITE" id="PS50943"/>
    </source>
</evidence>
<dbReference type="PROSITE" id="PS50943">
    <property type="entry name" value="HTH_CROC1"/>
    <property type="match status" value="1"/>
</dbReference>
<accession>V8QUF1</accession>
<keyword evidence="2 5" id="KW-0238">DNA-binding</keyword>
<dbReference type="SMART" id="SM00530">
    <property type="entry name" value="HTH_XRE"/>
    <property type="match status" value="1"/>
</dbReference>
<dbReference type="Pfam" id="PF01381">
    <property type="entry name" value="HTH_3"/>
    <property type="match status" value="1"/>
</dbReference>
<dbReference type="STRING" id="1424334.W822_05980"/>
<dbReference type="GO" id="GO:0003677">
    <property type="term" value="F:DNA binding"/>
    <property type="evidence" value="ECO:0007669"/>
    <property type="project" value="UniProtKB-KW"/>
</dbReference>
<dbReference type="PANTHER" id="PTHR36511">
    <property type="entry name" value="MERR FAMILY BACTERIAL REGULATORY PROTEIN"/>
    <property type="match status" value="1"/>
</dbReference>
<dbReference type="AlphaFoldDB" id="V8QUF1"/>
<dbReference type="InterPro" id="IPR052359">
    <property type="entry name" value="HTH-type_reg/antitoxin"/>
</dbReference>
<dbReference type="eggNOG" id="COG2944">
    <property type="taxonomic scope" value="Bacteria"/>
</dbReference>
<protein>
    <submittedName>
        <fullName evidence="5">DNA-binding protein</fullName>
    </submittedName>
</protein>
<dbReference type="PATRIC" id="fig|1424334.3.peg.1193"/>
<organism evidence="5 6">
    <name type="scientific">Advenella kashmirensis W13003</name>
    <dbReference type="NCBI Taxonomy" id="1424334"/>
    <lineage>
        <taxon>Bacteria</taxon>
        <taxon>Pseudomonadati</taxon>
        <taxon>Pseudomonadota</taxon>
        <taxon>Betaproteobacteria</taxon>
        <taxon>Burkholderiales</taxon>
        <taxon>Alcaligenaceae</taxon>
    </lineage>
</organism>
<sequence>MSTVYQNIKQGLEEAITYAKGDERGVRVHMPRDVDVKAVRAKIGMTQEQFAARFGFSTATLRHWERGDRVPHGPALVLLNVIEHNPQAVIDALANTDA</sequence>
<dbReference type="OrthoDB" id="9799384at2"/>
<dbReference type="PANTHER" id="PTHR36511:SF4">
    <property type="entry name" value="ANTITOXIN MQSA"/>
    <property type="match status" value="1"/>
</dbReference>
<dbReference type="InterPro" id="IPR010982">
    <property type="entry name" value="Lambda_DNA-bd_dom_sf"/>
</dbReference>
<evidence type="ECO:0000256" key="2">
    <source>
        <dbReference type="ARBA" id="ARBA00023125"/>
    </source>
</evidence>
<name>V8QUF1_9BURK</name>
<feature type="domain" description="HTH cro/C1-type" evidence="4">
    <location>
        <begin position="36"/>
        <end position="71"/>
    </location>
</feature>
<evidence type="ECO:0000313" key="5">
    <source>
        <dbReference type="EMBL" id="ETF03546.1"/>
    </source>
</evidence>
<comment type="caution">
    <text evidence="5">The sequence shown here is derived from an EMBL/GenBank/DDBJ whole genome shotgun (WGS) entry which is preliminary data.</text>
</comment>
<proteinExistence type="predicted"/>
<dbReference type="InterPro" id="IPR001387">
    <property type="entry name" value="Cro/C1-type_HTH"/>
</dbReference>
<reference evidence="5 6" key="1">
    <citation type="journal article" date="2014" name="Genome Announc.">
        <title>Draft Genome Sequence of Advenella kashmirensis Strain W13003, a Polycyclic Aromatic Hydrocarbon-Degrading Bacterium.</title>
        <authorList>
            <person name="Wang X."/>
            <person name="Jin D."/>
            <person name="Zhou L."/>
            <person name="Wu L."/>
            <person name="An W."/>
            <person name="Zhao L."/>
        </authorList>
    </citation>
    <scope>NUCLEOTIDE SEQUENCE [LARGE SCALE GENOMIC DNA]</scope>
    <source>
        <strain evidence="5 6">W13003</strain>
    </source>
</reference>
<dbReference type="RefSeq" id="WP_024004190.1">
    <property type="nucleotide sequence ID" value="NZ_KI650979.1"/>
</dbReference>
<keyword evidence="3" id="KW-0804">Transcription</keyword>
<keyword evidence="1" id="KW-0805">Transcription regulation</keyword>
<evidence type="ECO:0000256" key="1">
    <source>
        <dbReference type="ARBA" id="ARBA00023015"/>
    </source>
</evidence>
<dbReference type="Gene3D" id="1.10.260.40">
    <property type="entry name" value="lambda repressor-like DNA-binding domains"/>
    <property type="match status" value="1"/>
</dbReference>
<dbReference type="Proteomes" id="UP000018733">
    <property type="component" value="Unassembled WGS sequence"/>
</dbReference>
<dbReference type="EMBL" id="AYXT01000008">
    <property type="protein sequence ID" value="ETF03546.1"/>
    <property type="molecule type" value="Genomic_DNA"/>
</dbReference>
<keyword evidence="6" id="KW-1185">Reference proteome</keyword>
<evidence type="ECO:0000313" key="6">
    <source>
        <dbReference type="Proteomes" id="UP000018733"/>
    </source>
</evidence>
<dbReference type="CDD" id="cd00093">
    <property type="entry name" value="HTH_XRE"/>
    <property type="match status" value="1"/>
</dbReference>
<dbReference type="HOGENOM" id="CLU_144725_3_2_4"/>
<evidence type="ECO:0000256" key="3">
    <source>
        <dbReference type="ARBA" id="ARBA00023163"/>
    </source>
</evidence>